<evidence type="ECO:0000313" key="8">
    <source>
        <dbReference type="EMBL" id="KIE43335.1"/>
    </source>
</evidence>
<evidence type="ECO:0000256" key="1">
    <source>
        <dbReference type="ARBA" id="ARBA00004953"/>
    </source>
</evidence>
<dbReference type="GO" id="GO:0046026">
    <property type="term" value="F:precorrin-4 C11-methyltransferase activity"/>
    <property type="evidence" value="ECO:0007669"/>
    <property type="project" value="InterPro"/>
</dbReference>
<evidence type="ECO:0000256" key="2">
    <source>
        <dbReference type="ARBA" id="ARBA00005879"/>
    </source>
</evidence>
<dbReference type="InterPro" id="IPR000878">
    <property type="entry name" value="4pyrrol_Mease"/>
</dbReference>
<keyword evidence="5 8" id="KW-0808">Transferase</keyword>
<proteinExistence type="inferred from homology"/>
<gene>
    <name evidence="8" type="primary">cbiF</name>
    <name evidence="8" type="ORF">SE37_12185</name>
</gene>
<dbReference type="Gene3D" id="3.30.950.10">
    <property type="entry name" value="Methyltransferase, Cobalt-precorrin-4 Transmethylase, Domain 2"/>
    <property type="match status" value="1"/>
</dbReference>
<dbReference type="GO" id="GO:0032259">
    <property type="term" value="P:methylation"/>
    <property type="evidence" value="ECO:0007669"/>
    <property type="project" value="UniProtKB-KW"/>
</dbReference>
<feature type="domain" description="Tetrapyrrole methylase" evidence="7">
    <location>
        <begin position="10"/>
        <end position="215"/>
    </location>
</feature>
<keyword evidence="6" id="KW-0949">S-adenosyl-L-methionine</keyword>
<dbReference type="InterPro" id="IPR006362">
    <property type="entry name" value="Cbl_synth_CobM/CibF"/>
</dbReference>
<dbReference type="Proteomes" id="UP000031433">
    <property type="component" value="Unassembled WGS sequence"/>
</dbReference>
<dbReference type="GO" id="GO:0009236">
    <property type="term" value="P:cobalamin biosynthetic process"/>
    <property type="evidence" value="ECO:0007669"/>
    <property type="project" value="UniProtKB-UniPathway"/>
</dbReference>
<keyword evidence="4 8" id="KW-0489">Methyltransferase</keyword>
<dbReference type="InterPro" id="IPR035996">
    <property type="entry name" value="4pyrrol_Methylase_sf"/>
</dbReference>
<dbReference type="UniPathway" id="UPA00148"/>
<dbReference type="SUPFAM" id="SSF53790">
    <property type="entry name" value="Tetrapyrrole methylase"/>
    <property type="match status" value="1"/>
</dbReference>
<dbReference type="Gene3D" id="3.40.1010.10">
    <property type="entry name" value="Cobalt-precorrin-4 Transmethylase, Domain 1"/>
    <property type="match status" value="1"/>
</dbReference>
<evidence type="ECO:0000256" key="4">
    <source>
        <dbReference type="ARBA" id="ARBA00022603"/>
    </source>
</evidence>
<comment type="similarity">
    <text evidence="2">Belongs to the precorrin methyltransferase family.</text>
</comment>
<dbReference type="AlphaFoldDB" id="A0A0C1U6J5"/>
<evidence type="ECO:0000256" key="5">
    <source>
        <dbReference type="ARBA" id="ARBA00022679"/>
    </source>
</evidence>
<keyword evidence="9" id="KW-1185">Reference proteome</keyword>
<dbReference type="RefSeq" id="WP_039646705.1">
    <property type="nucleotide sequence ID" value="NZ_JXBL01000001.1"/>
</dbReference>
<comment type="caution">
    <text evidence="8">The sequence shown here is derived from an EMBL/GenBank/DDBJ whole genome shotgun (WGS) entry which is preliminary data.</text>
</comment>
<keyword evidence="3" id="KW-0169">Cobalamin biosynthesis</keyword>
<accession>A0A0C1U6J5</accession>
<dbReference type="NCBIfam" id="TIGR01465">
    <property type="entry name" value="cobM_cbiF"/>
    <property type="match status" value="1"/>
</dbReference>
<sequence length="264" mass="27921">MSFVADNPIVHFVGAGPGDAELITVKGARLLREAQVVVYAGSLVDRELVRTYAPDAEVHDSAALTLEETTALLARAVADGRRAVRLHTGDPSVYGAIQEQMAELDRLGIGYGVVPGVTSAFAAAASLKQELTLPEVSQTVIITRLAGRTPVPERERLAEIARIGATLVIYLSVGMIEQVVAELLQGAYTPATPAAVVSRASWPDEQAVEGTLADVADKVRSAGIGKQAIILVGDVLKARREGLKARSLLYDGGFSHEFRTGIIT</sequence>
<dbReference type="Pfam" id="PF00590">
    <property type="entry name" value="TP_methylase"/>
    <property type="match status" value="1"/>
</dbReference>
<dbReference type="InterPro" id="IPR050161">
    <property type="entry name" value="Siro_Cobalamin_biosynth"/>
</dbReference>
<reference evidence="8 9" key="1">
    <citation type="submission" date="2015-01" db="EMBL/GenBank/DDBJ databases">
        <title>Genome sequence of the anaerobic bacterium Geobacter soli GSS01, a dissimilatory Fe(III) reducer from soil.</title>
        <authorList>
            <person name="Yang G."/>
            <person name="Zhou S."/>
        </authorList>
    </citation>
    <scope>NUCLEOTIDE SEQUENCE [LARGE SCALE GENOMIC DNA]</scope>
    <source>
        <strain evidence="8 9">GSS01</strain>
    </source>
</reference>
<organism evidence="8 9">
    <name type="scientific">Geobacter soli</name>
    <dbReference type="NCBI Taxonomy" id="1510391"/>
    <lineage>
        <taxon>Bacteria</taxon>
        <taxon>Pseudomonadati</taxon>
        <taxon>Thermodesulfobacteriota</taxon>
        <taxon>Desulfuromonadia</taxon>
        <taxon>Geobacterales</taxon>
        <taxon>Geobacteraceae</taxon>
        <taxon>Geobacter</taxon>
    </lineage>
</organism>
<dbReference type="PROSITE" id="PS00839">
    <property type="entry name" value="SUMT_1"/>
    <property type="match status" value="1"/>
</dbReference>
<evidence type="ECO:0000256" key="6">
    <source>
        <dbReference type="ARBA" id="ARBA00022691"/>
    </source>
</evidence>
<evidence type="ECO:0000259" key="7">
    <source>
        <dbReference type="Pfam" id="PF00590"/>
    </source>
</evidence>
<comment type="pathway">
    <text evidence="1">Cofactor biosynthesis; adenosylcobalamin biosynthesis.</text>
</comment>
<dbReference type="InterPro" id="IPR003043">
    <property type="entry name" value="Uropor_MeTrfase_CS"/>
</dbReference>
<dbReference type="PANTHER" id="PTHR45790:SF4">
    <property type="entry name" value="COBALT-PRECORRIN-4 C(11)-METHYLTRANSFERASE"/>
    <property type="match status" value="1"/>
</dbReference>
<dbReference type="CDD" id="cd11641">
    <property type="entry name" value="Precorrin-4_C11-MT"/>
    <property type="match status" value="1"/>
</dbReference>
<name>A0A0C1U6J5_9BACT</name>
<dbReference type="EMBL" id="JXBL01000001">
    <property type="protein sequence ID" value="KIE43335.1"/>
    <property type="molecule type" value="Genomic_DNA"/>
</dbReference>
<protein>
    <submittedName>
        <fullName evidence="8">Cobalt-precorrin-4 C(11)-methyltransferase</fullName>
    </submittedName>
</protein>
<evidence type="ECO:0000313" key="9">
    <source>
        <dbReference type="Proteomes" id="UP000031433"/>
    </source>
</evidence>
<evidence type="ECO:0000256" key="3">
    <source>
        <dbReference type="ARBA" id="ARBA00022573"/>
    </source>
</evidence>
<dbReference type="PANTHER" id="PTHR45790">
    <property type="entry name" value="SIROHEME SYNTHASE-RELATED"/>
    <property type="match status" value="1"/>
</dbReference>
<dbReference type="InterPro" id="IPR014776">
    <property type="entry name" value="4pyrrole_Mease_sub2"/>
</dbReference>
<dbReference type="InterPro" id="IPR014777">
    <property type="entry name" value="4pyrrole_Mease_sub1"/>
</dbReference>